<dbReference type="OrthoDB" id="2376747at2"/>
<organism evidence="1 2">
    <name type="scientific">Alicyclobacillus ferrooxydans</name>
    <dbReference type="NCBI Taxonomy" id="471514"/>
    <lineage>
        <taxon>Bacteria</taxon>
        <taxon>Bacillati</taxon>
        <taxon>Bacillota</taxon>
        <taxon>Bacilli</taxon>
        <taxon>Bacillales</taxon>
        <taxon>Alicyclobacillaceae</taxon>
        <taxon>Alicyclobacillus</taxon>
    </lineage>
</organism>
<accession>A0A0P9GQN3</accession>
<gene>
    <name evidence="1" type="ORF">AN477_13845</name>
</gene>
<evidence type="ECO:0000313" key="1">
    <source>
        <dbReference type="EMBL" id="KPV43167.1"/>
    </source>
</evidence>
<proteinExistence type="predicted"/>
<name>A0A0P9GQN3_9BACL</name>
<dbReference type="EMBL" id="LJCO01000056">
    <property type="protein sequence ID" value="KPV43167.1"/>
    <property type="molecule type" value="Genomic_DNA"/>
</dbReference>
<dbReference type="RefSeq" id="WP_054969761.1">
    <property type="nucleotide sequence ID" value="NZ_LJCO01000056.1"/>
</dbReference>
<dbReference type="AlphaFoldDB" id="A0A0P9GQN3"/>
<protein>
    <submittedName>
        <fullName evidence="1">Uncharacterized protein</fullName>
    </submittedName>
</protein>
<evidence type="ECO:0000313" key="2">
    <source>
        <dbReference type="Proteomes" id="UP000050482"/>
    </source>
</evidence>
<dbReference type="InterPro" id="IPR058600">
    <property type="entry name" value="YhjD-like"/>
</dbReference>
<dbReference type="Proteomes" id="UP000050482">
    <property type="component" value="Unassembled WGS sequence"/>
</dbReference>
<dbReference type="STRING" id="471514.AN477_13845"/>
<comment type="caution">
    <text evidence="1">The sequence shown here is derived from an EMBL/GenBank/DDBJ whole genome shotgun (WGS) entry which is preliminary data.</text>
</comment>
<keyword evidence="2" id="KW-1185">Reference proteome</keyword>
<sequence>MDRPTALIRRLLIVEALKDSMSHELAQVREQMRSEGLKIIDRQDNEHDIWVQYSCGNQHDEAIFMKKMLDAESRNRAKRTGMIT</sequence>
<dbReference type="PATRIC" id="fig|471514.4.peg.3456"/>
<dbReference type="Pfam" id="PF26325">
    <property type="entry name" value="YhjD"/>
    <property type="match status" value="1"/>
</dbReference>
<reference evidence="1 2" key="1">
    <citation type="submission" date="2015-09" db="EMBL/GenBank/DDBJ databases">
        <title>Draft genome sequence of Alicyclobacillus ferrooxydans DSM 22381.</title>
        <authorList>
            <person name="Hemp J."/>
        </authorList>
    </citation>
    <scope>NUCLEOTIDE SEQUENCE [LARGE SCALE GENOMIC DNA]</scope>
    <source>
        <strain evidence="1 2">TC-34</strain>
    </source>
</reference>